<sequence>MAINKRMVILIIILVVVWAVAILVLIRMNSPKPAAVVSPVSNQTAQTVPASAPASAPQRQQGATASLSLTVMEIENQLSKLSDIRIEEDSKKNLFSPYLVKIDASILETNYVEDISSPEFQYHGYMSFNTGKKEIKKLFIRAGSVIKSYDENELIEERYKSIVVKPTILVVLDTQDGKIKMLKYIGSQ</sequence>
<evidence type="ECO:0000313" key="3">
    <source>
        <dbReference type="Proteomes" id="UP000184207"/>
    </source>
</evidence>
<dbReference type="RefSeq" id="WP_072759366.1">
    <property type="nucleotide sequence ID" value="NZ_FRDJ01000005.1"/>
</dbReference>
<keyword evidence="3" id="KW-1185">Reference proteome</keyword>
<keyword evidence="1" id="KW-1133">Transmembrane helix</keyword>
<proteinExistence type="predicted"/>
<dbReference type="AlphaFoldDB" id="A0A1M7SS10"/>
<feature type="transmembrane region" description="Helical" evidence="1">
    <location>
        <begin position="7"/>
        <end position="26"/>
    </location>
</feature>
<dbReference type="OrthoDB" id="49537at2"/>
<accession>A0A1M7SS10</accession>
<organism evidence="2 3">
    <name type="scientific">Fervidobacterium gondwanense DSM 13020</name>
    <dbReference type="NCBI Taxonomy" id="1121883"/>
    <lineage>
        <taxon>Bacteria</taxon>
        <taxon>Thermotogati</taxon>
        <taxon>Thermotogota</taxon>
        <taxon>Thermotogae</taxon>
        <taxon>Thermotogales</taxon>
        <taxon>Fervidobacteriaceae</taxon>
        <taxon>Fervidobacterium</taxon>
    </lineage>
</organism>
<gene>
    <name evidence="2" type="ORF">SAMN02745226_01186</name>
</gene>
<name>A0A1M7SS10_FERGO</name>
<dbReference type="EMBL" id="FRDJ01000005">
    <property type="protein sequence ID" value="SHN61208.1"/>
    <property type="molecule type" value="Genomic_DNA"/>
</dbReference>
<dbReference type="STRING" id="1121883.SAMN02745226_01186"/>
<evidence type="ECO:0000313" key="2">
    <source>
        <dbReference type="EMBL" id="SHN61208.1"/>
    </source>
</evidence>
<keyword evidence="1" id="KW-0472">Membrane</keyword>
<evidence type="ECO:0000256" key="1">
    <source>
        <dbReference type="SAM" id="Phobius"/>
    </source>
</evidence>
<reference evidence="3" key="1">
    <citation type="submission" date="2016-12" db="EMBL/GenBank/DDBJ databases">
        <authorList>
            <person name="Varghese N."/>
            <person name="Submissions S."/>
        </authorList>
    </citation>
    <scope>NUCLEOTIDE SEQUENCE [LARGE SCALE GENOMIC DNA]</scope>
    <source>
        <strain evidence="3">DSM 13020</strain>
    </source>
</reference>
<dbReference type="Proteomes" id="UP000184207">
    <property type="component" value="Unassembled WGS sequence"/>
</dbReference>
<keyword evidence="1" id="KW-0812">Transmembrane</keyword>
<protein>
    <submittedName>
        <fullName evidence="2">Uncharacterized protein</fullName>
    </submittedName>
</protein>